<accession>A0A420IXJ1</accession>
<feature type="transmembrane region" description="Helical" evidence="9">
    <location>
        <begin position="312"/>
        <end position="333"/>
    </location>
</feature>
<evidence type="ECO:0000313" key="11">
    <source>
        <dbReference type="EMBL" id="RKF79224.1"/>
    </source>
</evidence>
<feature type="chain" id="PRO_5018985436" evidence="10">
    <location>
        <begin position="20"/>
        <end position="348"/>
    </location>
</feature>
<dbReference type="GO" id="GO:0018279">
    <property type="term" value="P:protein N-linked glycosylation via asparagine"/>
    <property type="evidence" value="ECO:0007669"/>
    <property type="project" value="TreeGrafter"/>
</dbReference>
<comment type="function">
    <text evidence="1">Subunit of the oligosaccharyl transferase (OST) complex that catalyzes the initial transfer of a defined glycan (Glc(3)Man(9)GlcNAc(2) in eukaryotes) from the lipid carrier dolichol-pyrophosphate to an asparagine residue within an Asn-X-Ser/Thr consensus motif in nascent polypeptide chains, the first step in protein N-glycosylation. N-glycosylation occurs cotranslationally and the complex associates with the Sec61 complex at the channel-forming translocon complex that mediates protein translocation across the endoplasmic reticulum (ER). All subunits are required for a maximal enzyme activity.</text>
</comment>
<feature type="transmembrane region" description="Helical" evidence="9">
    <location>
        <begin position="182"/>
        <end position="204"/>
    </location>
</feature>
<evidence type="ECO:0000256" key="8">
    <source>
        <dbReference type="ARBA" id="ARBA00023136"/>
    </source>
</evidence>
<comment type="caution">
    <text evidence="11">The sequence shown here is derived from an EMBL/GenBank/DDBJ whole genome shotgun (WGS) entry which is preliminary data.</text>
</comment>
<dbReference type="EMBL" id="MCBS01020432">
    <property type="protein sequence ID" value="RKF79224.1"/>
    <property type="molecule type" value="Genomic_DNA"/>
</dbReference>
<name>A0A420IXJ1_9PEZI</name>
<evidence type="ECO:0000256" key="1">
    <source>
        <dbReference type="ARBA" id="ARBA00002791"/>
    </source>
</evidence>
<dbReference type="InterPro" id="IPR021149">
    <property type="entry name" value="OligosaccharylTrfase_OST3/OST6"/>
</dbReference>
<sequence length="348" mass="39445">MILIKKIFFIYLHITGITAKSFVEDRYEQYHARSIHSTPLKLDESSYNKLVSDPRDYSVAVLLTAKDARFGCQLCHQFDPEWDLLSKSWKNGDKLGESRLIFATLDFTAGRNIFQSFGLQTVPVLMLFQPTHGKHAVSEASPLRFDFNNGPHSAERIHSWISRHLSGRLHPPIRRPIKWKNLTLILTSAVVLISFVSVSLPYILHVLQNRNTWAAISLISILLFTSGHMFNHIRKVPYVTGNERGGINYFAGGFSSQLGLETQIIAAICEFNWHPDLSKKTLIDIFTDGLLAFATISLALKAPRVLHPAAQQVVVIAWSLVIFLTYSLLLRVFRIKNGGYPFWLPPFS</sequence>
<keyword evidence="6" id="KW-0256">Endoplasmic reticulum</keyword>
<reference evidence="11 12" key="1">
    <citation type="journal article" date="2018" name="BMC Genomics">
        <title>Comparative genome analyses reveal sequence features reflecting distinct modes of host-adaptation between dicot and monocot powdery mildew.</title>
        <authorList>
            <person name="Wu Y."/>
            <person name="Ma X."/>
            <person name="Pan Z."/>
            <person name="Kale S.D."/>
            <person name="Song Y."/>
            <person name="King H."/>
            <person name="Zhang Q."/>
            <person name="Presley C."/>
            <person name="Deng X."/>
            <person name="Wei C.I."/>
            <person name="Xiao S."/>
        </authorList>
    </citation>
    <scope>NUCLEOTIDE SEQUENCE [LARGE SCALE GENOMIC DNA]</scope>
    <source>
        <strain evidence="11">UMSG1</strain>
    </source>
</reference>
<evidence type="ECO:0000256" key="9">
    <source>
        <dbReference type="SAM" id="Phobius"/>
    </source>
</evidence>
<dbReference type="Proteomes" id="UP000285326">
    <property type="component" value="Unassembled WGS sequence"/>
</dbReference>
<dbReference type="AlphaFoldDB" id="A0A420IXJ1"/>
<dbReference type="InterPro" id="IPR036249">
    <property type="entry name" value="Thioredoxin-like_sf"/>
</dbReference>
<evidence type="ECO:0000256" key="7">
    <source>
        <dbReference type="ARBA" id="ARBA00022989"/>
    </source>
</evidence>
<dbReference type="GO" id="GO:0008250">
    <property type="term" value="C:oligosaccharyltransferase complex"/>
    <property type="evidence" value="ECO:0007669"/>
    <property type="project" value="TreeGrafter"/>
</dbReference>
<proteinExistence type="inferred from homology"/>
<comment type="subcellular location">
    <subcellularLocation>
        <location evidence="2">Endoplasmic reticulum membrane</location>
        <topology evidence="2">Multi-pass membrane protein</topology>
    </subcellularLocation>
</comment>
<organism evidence="11 12">
    <name type="scientific">Golovinomyces cichoracearum</name>
    <dbReference type="NCBI Taxonomy" id="62708"/>
    <lineage>
        <taxon>Eukaryota</taxon>
        <taxon>Fungi</taxon>
        <taxon>Dikarya</taxon>
        <taxon>Ascomycota</taxon>
        <taxon>Pezizomycotina</taxon>
        <taxon>Leotiomycetes</taxon>
        <taxon>Erysiphales</taxon>
        <taxon>Erysiphaceae</taxon>
        <taxon>Golovinomyces</taxon>
    </lineage>
</organism>
<feature type="transmembrane region" description="Helical" evidence="9">
    <location>
        <begin position="281"/>
        <end position="300"/>
    </location>
</feature>
<keyword evidence="8 9" id="KW-0472">Membrane</keyword>
<evidence type="ECO:0000256" key="5">
    <source>
        <dbReference type="ARBA" id="ARBA00022729"/>
    </source>
</evidence>
<dbReference type="SUPFAM" id="SSF52833">
    <property type="entry name" value="Thioredoxin-like"/>
    <property type="match status" value="1"/>
</dbReference>
<dbReference type="Gene3D" id="3.40.30.10">
    <property type="entry name" value="Glutaredoxin"/>
    <property type="match status" value="1"/>
</dbReference>
<evidence type="ECO:0000256" key="2">
    <source>
        <dbReference type="ARBA" id="ARBA00004477"/>
    </source>
</evidence>
<protein>
    <submittedName>
        <fullName evidence="11">Magnesium transporter protein 1</fullName>
    </submittedName>
</protein>
<dbReference type="PANTHER" id="PTHR12692">
    <property type="entry name" value="DOLICHYL-DIPHOSPHOOLIGOSACCHARIDE--PROTEIN GLYCOSYLTRANSFERASE-RELATED"/>
    <property type="match status" value="1"/>
</dbReference>
<feature type="transmembrane region" description="Helical" evidence="9">
    <location>
        <begin position="210"/>
        <end position="230"/>
    </location>
</feature>
<keyword evidence="7 9" id="KW-1133">Transmembrane helix</keyword>
<keyword evidence="4 9" id="KW-0812">Transmembrane</keyword>
<evidence type="ECO:0000256" key="10">
    <source>
        <dbReference type="SAM" id="SignalP"/>
    </source>
</evidence>
<dbReference type="FunFam" id="3.40.30.10:FF:000302">
    <property type="entry name" value="Oligosaccharyl transferase subunit (Gamma), putative"/>
    <property type="match status" value="1"/>
</dbReference>
<dbReference type="CDD" id="cd02961">
    <property type="entry name" value="PDI_a_family"/>
    <property type="match status" value="1"/>
</dbReference>
<keyword evidence="5 10" id="KW-0732">Signal</keyword>
<evidence type="ECO:0000256" key="4">
    <source>
        <dbReference type="ARBA" id="ARBA00022692"/>
    </source>
</evidence>
<evidence type="ECO:0000256" key="3">
    <source>
        <dbReference type="ARBA" id="ARBA00009561"/>
    </source>
</evidence>
<gene>
    <name evidence="11" type="ORF">GcM1_204039</name>
</gene>
<comment type="similarity">
    <text evidence="3">Belongs to the OST3/OST6 family.</text>
</comment>
<feature type="signal peptide" evidence="10">
    <location>
        <begin position="1"/>
        <end position="19"/>
    </location>
</feature>
<evidence type="ECO:0000256" key="6">
    <source>
        <dbReference type="ARBA" id="ARBA00022824"/>
    </source>
</evidence>
<evidence type="ECO:0000313" key="12">
    <source>
        <dbReference type="Proteomes" id="UP000285326"/>
    </source>
</evidence>
<dbReference type="PANTHER" id="PTHR12692:SF0">
    <property type="entry name" value="GH11935P"/>
    <property type="match status" value="1"/>
</dbReference>
<dbReference type="Pfam" id="PF04756">
    <property type="entry name" value="OST3_OST6"/>
    <property type="match status" value="1"/>
</dbReference>